<evidence type="ECO:0000313" key="4">
    <source>
        <dbReference type="Proteomes" id="UP000001593"/>
    </source>
</evidence>
<evidence type="ECO:0000256" key="1">
    <source>
        <dbReference type="ARBA" id="ARBA00038479"/>
    </source>
</evidence>
<dbReference type="PANTHER" id="PTHR33505:SF4">
    <property type="entry name" value="PROTEIN PREY, MITOCHONDRIAL"/>
    <property type="match status" value="1"/>
</dbReference>
<dbReference type="InParanoid" id="A7S3Z0"/>
<comment type="similarity">
    <text evidence="1">Belongs to the PREY family.</text>
</comment>
<dbReference type="STRING" id="45351.A7S3Z0"/>
<dbReference type="PANTHER" id="PTHR33505">
    <property type="entry name" value="ZGC:162634"/>
    <property type="match status" value="1"/>
</dbReference>
<dbReference type="Proteomes" id="UP000001593">
    <property type="component" value="Unassembled WGS sequence"/>
</dbReference>
<dbReference type="Pfam" id="PF03966">
    <property type="entry name" value="Trm112p"/>
    <property type="match status" value="1"/>
</dbReference>
<dbReference type="HOGENOM" id="CLU_155659_0_2_1"/>
<dbReference type="OrthoDB" id="1884515at2759"/>
<dbReference type="SUPFAM" id="SSF158997">
    <property type="entry name" value="Trm112p-like"/>
    <property type="match status" value="1"/>
</dbReference>
<dbReference type="KEGG" id="nve:5513372"/>
<gene>
    <name evidence="3" type="ORF">NEMVEDRAFT_v1g206423</name>
</gene>
<accession>A7S3Z0</accession>
<sequence>MAALMQRFRQASSLISLQYAGQVVLFKGFCNRSSQEKQKFDVKLLDILVCPLSKKPLRYNAETNELISDEIGVAFSIEQGIPNLVPTDGKLLNTTDPKNEES</sequence>
<dbReference type="eggNOG" id="ENOG502S7H4">
    <property type="taxonomic scope" value="Eukaryota"/>
</dbReference>
<protein>
    <recommendedName>
        <fullName evidence="2">Protein preY, mitochondrial</fullName>
    </recommendedName>
</protein>
<name>A7S3Z0_NEMVE</name>
<dbReference type="InterPro" id="IPR005651">
    <property type="entry name" value="Trm112-like"/>
</dbReference>
<reference evidence="3 4" key="1">
    <citation type="journal article" date="2007" name="Science">
        <title>Sea anemone genome reveals ancestral eumetazoan gene repertoire and genomic organization.</title>
        <authorList>
            <person name="Putnam N.H."/>
            <person name="Srivastava M."/>
            <person name="Hellsten U."/>
            <person name="Dirks B."/>
            <person name="Chapman J."/>
            <person name="Salamov A."/>
            <person name="Terry A."/>
            <person name="Shapiro H."/>
            <person name="Lindquist E."/>
            <person name="Kapitonov V.V."/>
            <person name="Jurka J."/>
            <person name="Genikhovich G."/>
            <person name="Grigoriev I.V."/>
            <person name="Lucas S.M."/>
            <person name="Steele R.E."/>
            <person name="Finnerty J.R."/>
            <person name="Technau U."/>
            <person name="Martindale M.Q."/>
            <person name="Rokhsar D.S."/>
        </authorList>
    </citation>
    <scope>NUCLEOTIDE SEQUENCE [LARGE SCALE GENOMIC DNA]</scope>
    <source>
        <strain evidence="4">CH2 X CH6</strain>
    </source>
</reference>
<evidence type="ECO:0000256" key="2">
    <source>
        <dbReference type="ARBA" id="ARBA00040939"/>
    </source>
</evidence>
<keyword evidence="4" id="KW-1185">Reference proteome</keyword>
<proteinExistence type="inferred from homology"/>
<organism evidence="3 4">
    <name type="scientific">Nematostella vectensis</name>
    <name type="common">Starlet sea anemone</name>
    <dbReference type="NCBI Taxonomy" id="45351"/>
    <lineage>
        <taxon>Eukaryota</taxon>
        <taxon>Metazoa</taxon>
        <taxon>Cnidaria</taxon>
        <taxon>Anthozoa</taxon>
        <taxon>Hexacorallia</taxon>
        <taxon>Actiniaria</taxon>
        <taxon>Edwardsiidae</taxon>
        <taxon>Nematostella</taxon>
    </lineage>
</organism>
<evidence type="ECO:0000313" key="3">
    <source>
        <dbReference type="EMBL" id="EDO41571.1"/>
    </source>
</evidence>
<dbReference type="AlphaFoldDB" id="A7S3Z0"/>
<dbReference type="EMBL" id="DS469575">
    <property type="protein sequence ID" value="EDO41571.1"/>
    <property type="molecule type" value="Genomic_DNA"/>
</dbReference>
<dbReference type="Gene3D" id="2.20.25.10">
    <property type="match status" value="1"/>
</dbReference>
<dbReference type="PhylomeDB" id="A7S3Z0"/>